<protein>
    <submittedName>
        <fullName evidence="2">Uncharacterized protein</fullName>
    </submittedName>
</protein>
<reference evidence="2" key="1">
    <citation type="submission" date="2018-10" db="EMBL/GenBank/DDBJ databases">
        <title>Hidden diversity of soil giant viruses.</title>
        <authorList>
            <person name="Schulz F."/>
            <person name="Alteio L."/>
            <person name="Goudeau D."/>
            <person name="Ryan E.M."/>
            <person name="Malmstrom R.R."/>
            <person name="Blanchard J."/>
            <person name="Woyke T."/>
        </authorList>
    </citation>
    <scope>NUCLEOTIDE SEQUENCE</scope>
    <source>
        <strain evidence="2">SAV1</strain>
    </source>
</reference>
<accession>A0A3G5AGE7</accession>
<evidence type="ECO:0000313" key="2">
    <source>
        <dbReference type="EMBL" id="AYV85371.1"/>
    </source>
</evidence>
<sequence length="190" mass="22294">MFSNITEVWNNDPVKEMTDKLSKNTFRTKPQHEIFNFKNKNVGLSDAKSISLASENLTNTNSNSYSNSYIPENSVNFREQNLNKYLKKYQPKSYNSESEDDFKCDHNIKHLKKCKICYNKLKQFINSKINKKFDEIILDNKMKQLKNMVGTSNIYPEKISNNNWKEILIIVAAIVIIIFIILMATKIFYK</sequence>
<keyword evidence="1" id="KW-0812">Transmembrane</keyword>
<keyword evidence="1" id="KW-1133">Transmembrane helix</keyword>
<keyword evidence="1" id="KW-0472">Membrane</keyword>
<feature type="transmembrane region" description="Helical" evidence="1">
    <location>
        <begin position="167"/>
        <end position="189"/>
    </location>
</feature>
<proteinExistence type="predicted"/>
<evidence type="ECO:0000256" key="1">
    <source>
        <dbReference type="SAM" id="Phobius"/>
    </source>
</evidence>
<dbReference type="EMBL" id="MK072449">
    <property type="protein sequence ID" value="AYV85371.1"/>
    <property type="molecule type" value="Genomic_DNA"/>
</dbReference>
<name>A0A3G5AGE7_9VIRU</name>
<organism evidence="2">
    <name type="scientific">Satyrvirus sp</name>
    <dbReference type="NCBI Taxonomy" id="2487771"/>
    <lineage>
        <taxon>Viruses</taxon>
        <taxon>Varidnaviria</taxon>
        <taxon>Bamfordvirae</taxon>
        <taxon>Nucleocytoviricota</taxon>
        <taxon>Megaviricetes</taxon>
        <taxon>Imitervirales</taxon>
        <taxon>Mimiviridae</taxon>
        <taxon>Megamimivirinae</taxon>
    </lineage>
</organism>
<gene>
    <name evidence="2" type="ORF">Satyrvirus13_4</name>
</gene>